<evidence type="ECO:0000256" key="3">
    <source>
        <dbReference type="SAM" id="SignalP"/>
    </source>
</evidence>
<evidence type="ECO:0000313" key="7">
    <source>
        <dbReference type="Proteomes" id="UP000272193"/>
    </source>
</evidence>
<reference evidence="6 7" key="1">
    <citation type="submission" date="2018-11" db="EMBL/GenBank/DDBJ databases">
        <title>Genomic Encyclopedia of Type Strains, Phase IV (KMG-IV): sequencing the most valuable type-strain genomes for metagenomic binning, comparative biology and taxonomic classification.</title>
        <authorList>
            <person name="Goeker M."/>
        </authorList>
    </citation>
    <scope>NUCLEOTIDE SEQUENCE [LARGE SCALE GENOMIC DNA]</scope>
    <source>
        <strain evidence="6 7">DSM 101684</strain>
    </source>
</reference>
<feature type="signal peptide" evidence="3">
    <location>
        <begin position="1"/>
        <end position="27"/>
    </location>
</feature>
<name>A0A3N4UZ57_9BURK</name>
<dbReference type="InterPro" id="IPR006143">
    <property type="entry name" value="RND_pump_MFP"/>
</dbReference>
<dbReference type="Gene3D" id="2.40.30.170">
    <property type="match status" value="1"/>
</dbReference>
<dbReference type="Gene3D" id="2.40.420.20">
    <property type="match status" value="1"/>
</dbReference>
<dbReference type="PANTHER" id="PTHR30097">
    <property type="entry name" value="CATION EFFLUX SYSTEM PROTEIN CUSB"/>
    <property type="match status" value="1"/>
</dbReference>
<evidence type="ECO:0000313" key="6">
    <source>
        <dbReference type="EMBL" id="RPE66860.1"/>
    </source>
</evidence>
<dbReference type="PANTHER" id="PTHR30097:SF4">
    <property type="entry name" value="SLR6042 PROTEIN"/>
    <property type="match status" value="1"/>
</dbReference>
<dbReference type="GO" id="GO:0022857">
    <property type="term" value="F:transmembrane transporter activity"/>
    <property type="evidence" value="ECO:0007669"/>
    <property type="project" value="InterPro"/>
</dbReference>
<dbReference type="Gene3D" id="1.10.287.470">
    <property type="entry name" value="Helix hairpin bin"/>
    <property type="match status" value="1"/>
</dbReference>
<evidence type="ECO:0000256" key="2">
    <source>
        <dbReference type="ARBA" id="ARBA00022448"/>
    </source>
</evidence>
<keyword evidence="3" id="KW-0732">Signal</keyword>
<dbReference type="EMBL" id="RKQL01000004">
    <property type="protein sequence ID" value="RPE66860.1"/>
    <property type="molecule type" value="Genomic_DNA"/>
</dbReference>
<gene>
    <name evidence="6" type="ORF">EDC62_1934</name>
</gene>
<dbReference type="RefSeq" id="WP_124223071.1">
    <property type="nucleotide sequence ID" value="NZ_RKQL01000004.1"/>
</dbReference>
<dbReference type="InterPro" id="IPR058649">
    <property type="entry name" value="CzcB_C"/>
</dbReference>
<dbReference type="Gene3D" id="2.40.50.100">
    <property type="match status" value="1"/>
</dbReference>
<dbReference type="InterPro" id="IPR058647">
    <property type="entry name" value="BSH_CzcB-like"/>
</dbReference>
<proteinExistence type="inferred from homology"/>
<keyword evidence="7" id="KW-1185">Reference proteome</keyword>
<dbReference type="GO" id="GO:0015679">
    <property type="term" value="P:plasma membrane copper ion transport"/>
    <property type="evidence" value="ECO:0007669"/>
    <property type="project" value="TreeGrafter"/>
</dbReference>
<evidence type="ECO:0000256" key="1">
    <source>
        <dbReference type="ARBA" id="ARBA00009477"/>
    </source>
</evidence>
<dbReference type="NCBIfam" id="TIGR01730">
    <property type="entry name" value="RND_mfp"/>
    <property type="match status" value="1"/>
</dbReference>
<dbReference type="GO" id="GO:0030288">
    <property type="term" value="C:outer membrane-bounded periplasmic space"/>
    <property type="evidence" value="ECO:0007669"/>
    <property type="project" value="TreeGrafter"/>
</dbReference>
<dbReference type="InterPro" id="IPR051909">
    <property type="entry name" value="MFP_Cation_Efflux"/>
</dbReference>
<keyword evidence="2" id="KW-0813">Transport</keyword>
<dbReference type="GO" id="GO:0060003">
    <property type="term" value="P:copper ion export"/>
    <property type="evidence" value="ECO:0007669"/>
    <property type="project" value="TreeGrafter"/>
</dbReference>
<evidence type="ECO:0000259" key="4">
    <source>
        <dbReference type="Pfam" id="PF25973"/>
    </source>
</evidence>
<dbReference type="AlphaFoldDB" id="A0A3N4UZ57"/>
<feature type="domain" description="CzcB-like C-terminal circularly permuted SH3-like" evidence="5">
    <location>
        <begin position="307"/>
        <end position="366"/>
    </location>
</feature>
<comment type="similarity">
    <text evidence="1">Belongs to the membrane fusion protein (MFP) (TC 8.A.1) family.</text>
</comment>
<dbReference type="GO" id="GO:0016020">
    <property type="term" value="C:membrane"/>
    <property type="evidence" value="ECO:0007669"/>
    <property type="project" value="InterPro"/>
</dbReference>
<dbReference type="OrthoDB" id="9806939at2"/>
<protein>
    <submittedName>
        <fullName evidence="6">RND family efflux transporter MFP subunit</fullName>
    </submittedName>
</protein>
<comment type="caution">
    <text evidence="6">The sequence shown here is derived from an EMBL/GenBank/DDBJ whole genome shotgun (WGS) entry which is preliminary data.</text>
</comment>
<evidence type="ECO:0000259" key="5">
    <source>
        <dbReference type="Pfam" id="PF25975"/>
    </source>
</evidence>
<dbReference type="GO" id="GO:0046914">
    <property type="term" value="F:transition metal ion binding"/>
    <property type="evidence" value="ECO:0007669"/>
    <property type="project" value="TreeGrafter"/>
</dbReference>
<accession>A0A3N4UZ57</accession>
<dbReference type="Pfam" id="PF25975">
    <property type="entry name" value="CzcB_C"/>
    <property type="match status" value="1"/>
</dbReference>
<feature type="chain" id="PRO_5017949670" evidence="3">
    <location>
        <begin position="28"/>
        <end position="378"/>
    </location>
</feature>
<dbReference type="Pfam" id="PF25973">
    <property type="entry name" value="BSH_CzcB"/>
    <property type="match status" value="1"/>
</dbReference>
<feature type="domain" description="CzcB-like barrel-sandwich hybrid" evidence="4">
    <location>
        <begin position="76"/>
        <end position="214"/>
    </location>
</feature>
<dbReference type="SUPFAM" id="SSF111369">
    <property type="entry name" value="HlyD-like secretion proteins"/>
    <property type="match status" value="1"/>
</dbReference>
<organism evidence="6 7">
    <name type="scientific">Tibeticola sediminis</name>
    <dbReference type="NCBI Taxonomy" id="1917811"/>
    <lineage>
        <taxon>Bacteria</taxon>
        <taxon>Pseudomonadati</taxon>
        <taxon>Pseudomonadota</taxon>
        <taxon>Betaproteobacteria</taxon>
        <taxon>Burkholderiales</taxon>
        <taxon>Comamonadaceae</taxon>
        <taxon>Tibeticola</taxon>
    </lineage>
</organism>
<sequence>MLKLSQALATAALGGALCSAAAVWAQAAPAPVTLSPEQLSAAGIRTQRVSRTDAAAAQALELSGTVVLPPQAQLVLSAPLAGVVQQVTVSPGQALRAGQPVARLQSAELLQWQRERLSAQNQLQLAEARLSRDEKLFAEGLIAEMRVQEARSQAELARLALAERRAVLSVVGAGTQGEGLQAGLTLSAPVAATVIELLASPGQRLDAGMPVARLARAGALALELQAQPEQAASVRVGDRFEILGCRRADGSPVTARLMALNPQLMPGNQAVVLRADVEGKAPECLRANQFVQARRTALGGRASSALALPTEAVVRQGTQAYVFVRTAKGFVPTPVQVQAQGAGLVQVTAGLRGDEEVAVQGTAALKGAWQGLGAGEAQ</sequence>
<dbReference type="Proteomes" id="UP000272193">
    <property type="component" value="Unassembled WGS sequence"/>
</dbReference>